<comment type="similarity">
    <text evidence="1 8">Belongs to the RAP1 family.</text>
</comment>
<dbReference type="GO" id="GO:0070187">
    <property type="term" value="C:shelterin complex"/>
    <property type="evidence" value="ECO:0007669"/>
    <property type="project" value="TreeGrafter"/>
</dbReference>
<dbReference type="GO" id="GO:0042162">
    <property type="term" value="F:telomeric DNA binding"/>
    <property type="evidence" value="ECO:0007669"/>
    <property type="project" value="TreeGrafter"/>
</dbReference>
<feature type="compositionally biased region" description="Acidic residues" evidence="9">
    <location>
        <begin position="751"/>
        <end position="764"/>
    </location>
</feature>
<comment type="subunit">
    <text evidence="8">Homodimer.</text>
</comment>
<feature type="compositionally biased region" description="Polar residues" evidence="9">
    <location>
        <begin position="818"/>
        <end position="836"/>
    </location>
</feature>
<reference evidence="14" key="2">
    <citation type="submission" date="2023-05" db="EMBL/GenBank/DDBJ databases">
        <authorList>
            <consortium name="Lawrence Berkeley National Laboratory"/>
            <person name="Steindorff A."/>
            <person name="Hensen N."/>
            <person name="Bonometti L."/>
            <person name="Westerberg I."/>
            <person name="Brannstrom I.O."/>
            <person name="Guillou S."/>
            <person name="Cros-Aarteil S."/>
            <person name="Calhoun S."/>
            <person name="Haridas S."/>
            <person name="Kuo A."/>
            <person name="Mondo S."/>
            <person name="Pangilinan J."/>
            <person name="Riley R."/>
            <person name="Labutti K."/>
            <person name="Andreopoulos B."/>
            <person name="Lipzen A."/>
            <person name="Chen C."/>
            <person name="Yanf M."/>
            <person name="Daum C."/>
            <person name="Ng V."/>
            <person name="Clum A."/>
            <person name="Ohm R."/>
            <person name="Martin F."/>
            <person name="Silar P."/>
            <person name="Natvig D."/>
            <person name="Lalanne C."/>
            <person name="Gautier V."/>
            <person name="Ament-Velasquez S.L."/>
            <person name="Kruys A."/>
            <person name="Hutchinson M.I."/>
            <person name="Powell A.J."/>
            <person name="Barry K."/>
            <person name="Miller A.N."/>
            <person name="Grigoriev I.V."/>
            <person name="Debuchy R."/>
            <person name="Gladieux P."/>
            <person name="Thoren M.H."/>
            <person name="Johannesson H."/>
        </authorList>
    </citation>
    <scope>NUCLEOTIDE SEQUENCE</scope>
    <source>
        <strain evidence="14">CBS 538.74</strain>
    </source>
</reference>
<evidence type="ECO:0000256" key="2">
    <source>
        <dbReference type="ARBA" id="ARBA00022454"/>
    </source>
</evidence>
<evidence type="ECO:0000256" key="8">
    <source>
        <dbReference type="RuleBase" id="RU367107"/>
    </source>
</evidence>
<proteinExistence type="inferred from homology"/>
<dbReference type="InterPro" id="IPR001357">
    <property type="entry name" value="BRCT_dom"/>
</dbReference>
<feature type="compositionally biased region" description="Polar residues" evidence="9">
    <location>
        <begin position="614"/>
        <end position="625"/>
    </location>
</feature>
<reference evidence="14" key="1">
    <citation type="journal article" date="2023" name="Mol. Phylogenet. Evol.">
        <title>Genome-scale phylogeny and comparative genomics of the fungal order Sordariales.</title>
        <authorList>
            <person name="Hensen N."/>
            <person name="Bonometti L."/>
            <person name="Westerberg I."/>
            <person name="Brannstrom I.O."/>
            <person name="Guillou S."/>
            <person name="Cros-Aarteil S."/>
            <person name="Calhoun S."/>
            <person name="Haridas S."/>
            <person name="Kuo A."/>
            <person name="Mondo S."/>
            <person name="Pangilinan J."/>
            <person name="Riley R."/>
            <person name="LaButti K."/>
            <person name="Andreopoulos B."/>
            <person name="Lipzen A."/>
            <person name="Chen C."/>
            <person name="Yan M."/>
            <person name="Daum C."/>
            <person name="Ng V."/>
            <person name="Clum A."/>
            <person name="Steindorff A."/>
            <person name="Ohm R.A."/>
            <person name="Martin F."/>
            <person name="Silar P."/>
            <person name="Natvig D.O."/>
            <person name="Lalanne C."/>
            <person name="Gautier V."/>
            <person name="Ament-Velasquez S.L."/>
            <person name="Kruys A."/>
            <person name="Hutchinson M.I."/>
            <person name="Powell A.J."/>
            <person name="Barry K."/>
            <person name="Miller A.N."/>
            <person name="Grigoriev I.V."/>
            <person name="Debuchy R."/>
            <person name="Gladieux P."/>
            <person name="Hiltunen Thoren M."/>
            <person name="Johannesson H."/>
        </authorList>
    </citation>
    <scope>NUCLEOTIDE SEQUENCE</scope>
    <source>
        <strain evidence="14">CBS 538.74</strain>
    </source>
</reference>
<dbReference type="InterPro" id="IPR001606">
    <property type="entry name" value="ARID_dom"/>
</dbReference>
<feature type="compositionally biased region" description="Basic and acidic residues" evidence="9">
    <location>
        <begin position="429"/>
        <end position="445"/>
    </location>
</feature>
<evidence type="ECO:0000259" key="11">
    <source>
        <dbReference type="Pfam" id="PF08914"/>
    </source>
</evidence>
<organism evidence="14 15">
    <name type="scientific">Chaetomidium leptoderma</name>
    <dbReference type="NCBI Taxonomy" id="669021"/>
    <lineage>
        <taxon>Eukaryota</taxon>
        <taxon>Fungi</taxon>
        <taxon>Dikarya</taxon>
        <taxon>Ascomycota</taxon>
        <taxon>Pezizomycotina</taxon>
        <taxon>Sordariomycetes</taxon>
        <taxon>Sordariomycetidae</taxon>
        <taxon>Sordariales</taxon>
        <taxon>Chaetomiaceae</taxon>
        <taxon>Chaetomidium</taxon>
    </lineage>
</organism>
<dbReference type="Pfam" id="PF11626">
    <property type="entry name" value="Rap1_C"/>
    <property type="match status" value="1"/>
</dbReference>
<evidence type="ECO:0000259" key="13">
    <source>
        <dbReference type="Pfam" id="PF16589"/>
    </source>
</evidence>
<evidence type="ECO:0000256" key="4">
    <source>
        <dbReference type="ARBA" id="ARBA00023015"/>
    </source>
</evidence>
<gene>
    <name evidence="14" type="ORF">C8A00DRAFT_13286</name>
</gene>
<dbReference type="AlphaFoldDB" id="A0AAN6VSM0"/>
<evidence type="ECO:0000256" key="7">
    <source>
        <dbReference type="ARBA" id="ARBA00023242"/>
    </source>
</evidence>
<feature type="domain" description="TRF2-interacting telomeric protein/Rap1 C-terminal" evidence="12">
    <location>
        <begin position="866"/>
        <end position="971"/>
    </location>
</feature>
<evidence type="ECO:0000259" key="12">
    <source>
        <dbReference type="Pfam" id="PF11626"/>
    </source>
</evidence>
<feature type="domain" description="ARID" evidence="10">
    <location>
        <begin position="460"/>
        <end position="542"/>
    </location>
</feature>
<comment type="function">
    <text evidence="8">Involved in the regulation of telomere length, clustering and has a specific role in telomere position effect (TPE).</text>
</comment>
<feature type="domain" description="TERF2-interacting telomeric protein 1 Myb" evidence="11">
    <location>
        <begin position="116"/>
        <end position="164"/>
    </location>
</feature>
<evidence type="ECO:0000256" key="9">
    <source>
        <dbReference type="SAM" id="MobiDB-lite"/>
    </source>
</evidence>
<dbReference type="InterPro" id="IPR039595">
    <property type="entry name" value="TE2IP/Rap1"/>
</dbReference>
<keyword evidence="15" id="KW-1185">Reference proteome</keyword>
<evidence type="ECO:0000313" key="14">
    <source>
        <dbReference type="EMBL" id="KAK4155685.1"/>
    </source>
</evidence>
<keyword evidence="7 8" id="KW-0539">Nucleus</keyword>
<keyword evidence="4" id="KW-0805">Transcription regulation</keyword>
<dbReference type="CDD" id="cd16100">
    <property type="entry name" value="ARID"/>
    <property type="match status" value="1"/>
</dbReference>
<dbReference type="PROSITE" id="PS50096">
    <property type="entry name" value="IQ"/>
    <property type="match status" value="1"/>
</dbReference>
<dbReference type="InterPro" id="IPR015010">
    <property type="entry name" value="TERF2IP_Myb"/>
</dbReference>
<evidence type="ECO:0000256" key="1">
    <source>
        <dbReference type="ARBA" id="ARBA00010467"/>
    </source>
</evidence>
<dbReference type="EMBL" id="MU856882">
    <property type="protein sequence ID" value="KAK4155685.1"/>
    <property type="molecule type" value="Genomic_DNA"/>
</dbReference>
<comment type="subcellular location">
    <subcellularLocation>
        <location evidence="8">Nucleus</location>
    </subcellularLocation>
    <subcellularLocation>
        <location evidence="8">Chromosome</location>
        <location evidence="8">Telomere</location>
    </subcellularLocation>
</comment>
<feature type="compositionally biased region" description="Pro residues" evidence="9">
    <location>
        <begin position="316"/>
        <end position="328"/>
    </location>
</feature>
<evidence type="ECO:0000259" key="10">
    <source>
        <dbReference type="Pfam" id="PF01388"/>
    </source>
</evidence>
<sequence>MAAPIVYEGVNGKYEGTLFNGIKFWVSQRVPTRNTFTLTSLQDNGGKVVELEKYADVLIADHAQKKFAPAGSVSWKYIDESATKGELVNIEDHRIHHASVSRPVGSTNGKSTKVPYSQLDEQILVTWVRRAGAKTSGNKIYQDLAELYPQHSWHSWRDKWVKGMSFLREEDLPPVLAELPPPRAPPASGPETMTPAAIPRPTPAPSRPAVKPALGGDGEPSKAKLRFNEEDDKLLTEYVQRCTRLGLPLSGNKIYQDFAHPHHSGHSWRDRWLRHLSRRPSTHTSSLEPVLEPAIPHSKPTLAKPPANKAPRRPELPSPRPQAPPPRPTATVVPKPGPSRLQELKHIHKVVQAVWTIQPIWRGYLLRRNLQRAQLCLAAFQARALGFLTRHALGITEPNRKPEDTAWLSPVEGADDEPFVPDEPAPVLSKDDAEPTARGHDDEVRHAAPTCRKTTSILPREKFWRDFNQYNELSGVIPRPWVQVGHHTVDFWHLWRCATQEPHHASRDWEAIAENLSFDWIAEPLVPTLLKVAFEKHLFAFEIMLREFEGEDSDEEEGEEGEGEEGEGEEGEGEEGENEGEGDEAAGDDGDGDEEETGEEERSEGDDELEEETAQTSDGDFTSSPPMVALKRARRSSASSPIGSVRKRPRYDPSSEIPGTPEVHMPRTEEGTVSRAAAANQETPIRRPRCARRAAPISDQLDGPDDDDGALTPSHQLRSEIEAITPSKRPSKSHSAIPPLANQPLQSVEHDYEESSDSSDEFESISERQIRNPRYPTIVRDPPAPNENHHRRTLPWSKGKEPATAANSTPLPPERMLTTATPKVPSSSHVTRSISNPHPPSTSKPPDANRRPLDPGPIMKYFITQRYHPSLVACAVKATMCRRSTTALVQPVLDRLVKGEGLPADQRGVWTEEDDGQLREVGEWVDRMRGALPRRGDRAVFGGDEGKRQIFWGLVGKHGREGTFERREFLQVWDKGLAWRAG</sequence>
<dbReference type="CDD" id="cd11655">
    <property type="entry name" value="rap1_myb-like"/>
    <property type="match status" value="2"/>
</dbReference>
<dbReference type="GO" id="GO:0031848">
    <property type="term" value="P:protection from non-homologous end joining at telomere"/>
    <property type="evidence" value="ECO:0007669"/>
    <property type="project" value="TreeGrafter"/>
</dbReference>
<feature type="region of interest" description="Disordered" evidence="9">
    <location>
        <begin position="548"/>
        <end position="856"/>
    </location>
</feature>
<feature type="compositionally biased region" description="Acidic residues" evidence="9">
    <location>
        <begin position="549"/>
        <end position="613"/>
    </location>
</feature>
<feature type="region of interest" description="Disordered" evidence="9">
    <location>
        <begin position="282"/>
        <end position="335"/>
    </location>
</feature>
<dbReference type="PANTHER" id="PTHR16466">
    <property type="entry name" value="TELOMERE REPEAT-BINDING FACTOR 2-INTERACTING PROTEIN 1"/>
    <property type="match status" value="1"/>
</dbReference>
<dbReference type="InterPro" id="IPR036431">
    <property type="entry name" value="ARID_dom_sf"/>
</dbReference>
<dbReference type="SUPFAM" id="SSF46689">
    <property type="entry name" value="Homeodomain-like"/>
    <property type="match status" value="2"/>
</dbReference>
<evidence type="ECO:0000256" key="3">
    <source>
        <dbReference type="ARBA" id="ARBA00022895"/>
    </source>
</evidence>
<keyword evidence="5" id="KW-0010">Activator</keyword>
<feature type="domain" description="TERF2-interacting telomeric protein 1 Myb" evidence="11">
    <location>
        <begin position="227"/>
        <end position="281"/>
    </location>
</feature>
<dbReference type="GO" id="GO:0010833">
    <property type="term" value="P:telomere maintenance via telomere lengthening"/>
    <property type="evidence" value="ECO:0007669"/>
    <property type="project" value="UniProtKB-UniRule"/>
</dbReference>
<dbReference type="SUPFAM" id="SSF46774">
    <property type="entry name" value="ARID-like"/>
    <property type="match status" value="1"/>
</dbReference>
<dbReference type="Gene3D" id="1.10.10.2170">
    <property type="match status" value="1"/>
</dbReference>
<protein>
    <recommendedName>
        <fullName evidence="8">DNA-binding protein RAP1</fullName>
    </recommendedName>
</protein>
<dbReference type="PANTHER" id="PTHR16466:SF6">
    <property type="entry name" value="TELOMERIC REPEAT-BINDING FACTOR 2-INTERACTING PROTEIN 1"/>
    <property type="match status" value="1"/>
</dbReference>
<feature type="region of interest" description="Disordered" evidence="9">
    <location>
        <begin position="398"/>
        <end position="445"/>
    </location>
</feature>
<dbReference type="Gene3D" id="1.10.150.60">
    <property type="entry name" value="ARID DNA-binding domain"/>
    <property type="match status" value="1"/>
</dbReference>
<feature type="domain" description="BRCT" evidence="13">
    <location>
        <begin position="17"/>
        <end position="93"/>
    </location>
</feature>
<feature type="region of interest" description="Disordered" evidence="9">
    <location>
        <begin position="180"/>
        <end position="223"/>
    </location>
</feature>
<accession>A0AAN6VSM0</accession>
<evidence type="ECO:0000256" key="6">
    <source>
        <dbReference type="ARBA" id="ARBA00023163"/>
    </source>
</evidence>
<dbReference type="Proteomes" id="UP001302745">
    <property type="component" value="Unassembled WGS sequence"/>
</dbReference>
<evidence type="ECO:0000313" key="15">
    <source>
        <dbReference type="Proteomes" id="UP001302745"/>
    </source>
</evidence>
<dbReference type="InterPro" id="IPR038104">
    <property type="entry name" value="Rap1_C_sf"/>
</dbReference>
<comment type="caution">
    <text evidence="14">The sequence shown here is derived from an EMBL/GenBank/DDBJ whole genome shotgun (WGS) entry which is preliminary data.</text>
</comment>
<dbReference type="Gene3D" id="1.10.10.60">
    <property type="entry name" value="Homeodomain-like"/>
    <property type="match status" value="2"/>
</dbReference>
<keyword evidence="2 8" id="KW-0158">Chromosome</keyword>
<dbReference type="Pfam" id="PF16589">
    <property type="entry name" value="BRCT_2"/>
    <property type="match status" value="1"/>
</dbReference>
<dbReference type="Pfam" id="PF08914">
    <property type="entry name" value="Myb_Rap1"/>
    <property type="match status" value="2"/>
</dbReference>
<keyword evidence="6" id="KW-0804">Transcription</keyword>
<dbReference type="Pfam" id="PF01388">
    <property type="entry name" value="ARID"/>
    <property type="match status" value="1"/>
</dbReference>
<name>A0AAN6VSM0_9PEZI</name>
<dbReference type="InterPro" id="IPR009057">
    <property type="entry name" value="Homeodomain-like_sf"/>
</dbReference>
<keyword evidence="3 8" id="KW-0779">Telomere</keyword>
<evidence type="ECO:0000256" key="5">
    <source>
        <dbReference type="ARBA" id="ARBA00023159"/>
    </source>
</evidence>
<dbReference type="InterPro" id="IPR021661">
    <property type="entry name" value="Rap1_C"/>
</dbReference>